<dbReference type="InterPro" id="IPR010982">
    <property type="entry name" value="Lambda_DNA-bd_dom_sf"/>
</dbReference>
<feature type="compositionally biased region" description="Low complexity" evidence="1">
    <location>
        <begin position="8"/>
        <end position="23"/>
    </location>
</feature>
<keyword evidence="4" id="KW-1185">Reference proteome</keyword>
<comment type="caution">
    <text evidence="3">The sequence shown here is derived from an EMBL/GenBank/DDBJ whole genome shotgun (WGS) entry which is preliminary data.</text>
</comment>
<dbReference type="CDD" id="cd00093">
    <property type="entry name" value="HTH_XRE"/>
    <property type="match status" value="1"/>
</dbReference>
<accession>A0ABS1DNN3</accession>
<feature type="compositionally biased region" description="Basic and acidic residues" evidence="1">
    <location>
        <begin position="42"/>
        <end position="73"/>
    </location>
</feature>
<sequence>MTKRSSVRAAGATTTAPAGKTRTLAGQGVKPGKQTKAKKPTKREGHASRGLEGLRQEVFEGKPEAERAYQDSRQRAQLGAGLKLQRRRAGLTLRQLAEKAGWSPSYVSRLESATAPWPKVDSILRYLAACGTDARCGLVIGQPSANGFHIDSATTISDGREALFEHLAGRTVAPGKA</sequence>
<dbReference type="SUPFAM" id="SSF47413">
    <property type="entry name" value="lambda repressor-like DNA-binding domains"/>
    <property type="match status" value="1"/>
</dbReference>
<dbReference type="InterPro" id="IPR001387">
    <property type="entry name" value="Cro/C1-type_HTH"/>
</dbReference>
<dbReference type="EMBL" id="NRRL01000170">
    <property type="protein sequence ID" value="MBK1671314.1"/>
    <property type="molecule type" value="Genomic_DNA"/>
</dbReference>
<gene>
    <name evidence="3" type="ORF">CKO28_25265</name>
</gene>
<feature type="domain" description="HTH cro/C1-type" evidence="2">
    <location>
        <begin position="82"/>
        <end position="112"/>
    </location>
</feature>
<reference evidence="3 4" key="1">
    <citation type="journal article" date="2020" name="Microorganisms">
        <title>Osmotic Adaptation and Compatible Solute Biosynthesis of Phototrophic Bacteria as Revealed from Genome Analyses.</title>
        <authorList>
            <person name="Imhoff J.F."/>
            <person name="Rahn T."/>
            <person name="Kunzel S."/>
            <person name="Keller A."/>
            <person name="Neulinger S.C."/>
        </authorList>
    </citation>
    <scope>NUCLEOTIDE SEQUENCE [LARGE SCALE GENOMIC DNA]</scope>
    <source>
        <strain evidence="3 4">DSM 9895</strain>
    </source>
</reference>
<dbReference type="SMART" id="SM00530">
    <property type="entry name" value="HTH_XRE"/>
    <property type="match status" value="1"/>
</dbReference>
<dbReference type="Proteomes" id="UP001296873">
    <property type="component" value="Unassembled WGS sequence"/>
</dbReference>
<dbReference type="Pfam" id="PF13560">
    <property type="entry name" value="HTH_31"/>
    <property type="match status" value="1"/>
</dbReference>
<dbReference type="Gene3D" id="1.10.260.40">
    <property type="entry name" value="lambda repressor-like DNA-binding domains"/>
    <property type="match status" value="1"/>
</dbReference>
<dbReference type="RefSeq" id="WP_200344045.1">
    <property type="nucleotide sequence ID" value="NZ_NRRL01000170.1"/>
</dbReference>
<protein>
    <recommendedName>
        <fullName evidence="2">HTH cro/C1-type domain-containing protein</fullName>
    </recommendedName>
</protein>
<name>A0ABS1DNN3_9PROT</name>
<evidence type="ECO:0000313" key="3">
    <source>
        <dbReference type="EMBL" id="MBK1671314.1"/>
    </source>
</evidence>
<evidence type="ECO:0000313" key="4">
    <source>
        <dbReference type="Proteomes" id="UP001296873"/>
    </source>
</evidence>
<organism evidence="3 4">
    <name type="scientific">Rhodovibrio sodomensis</name>
    <dbReference type="NCBI Taxonomy" id="1088"/>
    <lineage>
        <taxon>Bacteria</taxon>
        <taxon>Pseudomonadati</taxon>
        <taxon>Pseudomonadota</taxon>
        <taxon>Alphaproteobacteria</taxon>
        <taxon>Rhodospirillales</taxon>
        <taxon>Rhodovibrionaceae</taxon>
        <taxon>Rhodovibrio</taxon>
    </lineage>
</organism>
<evidence type="ECO:0000259" key="2">
    <source>
        <dbReference type="PROSITE" id="PS50943"/>
    </source>
</evidence>
<proteinExistence type="predicted"/>
<feature type="region of interest" description="Disordered" evidence="1">
    <location>
        <begin position="1"/>
        <end position="73"/>
    </location>
</feature>
<dbReference type="PROSITE" id="PS50943">
    <property type="entry name" value="HTH_CROC1"/>
    <property type="match status" value="1"/>
</dbReference>
<evidence type="ECO:0000256" key="1">
    <source>
        <dbReference type="SAM" id="MobiDB-lite"/>
    </source>
</evidence>